<evidence type="ECO:0000256" key="2">
    <source>
        <dbReference type="ARBA" id="ARBA00006168"/>
    </source>
</evidence>
<dbReference type="GO" id="GO:0005634">
    <property type="term" value="C:nucleus"/>
    <property type="evidence" value="ECO:0007669"/>
    <property type="project" value="UniProtKB-SubCell"/>
</dbReference>
<keyword evidence="6" id="KW-0539">Nucleus</keyword>
<dbReference type="GO" id="GO:0005524">
    <property type="term" value="F:ATP binding"/>
    <property type="evidence" value="ECO:0007669"/>
    <property type="project" value="UniProtKB-KW"/>
</dbReference>
<evidence type="ECO:0000256" key="5">
    <source>
        <dbReference type="ARBA" id="ARBA00022840"/>
    </source>
</evidence>
<dbReference type="GO" id="GO:0000077">
    <property type="term" value="P:DNA damage checkpoint signaling"/>
    <property type="evidence" value="ECO:0007669"/>
    <property type="project" value="TreeGrafter"/>
</dbReference>
<gene>
    <name evidence="10" type="primary">LOC108674759</name>
</gene>
<sequence length="559" mass="61234">MSAASKSKQKRSWIASSFDDDDFSTTTSNDTKLGAPTIYKKLKGISKSSKNPSLWSGEFVNKDRLAVHKKKAEEVEKWLINALTGVPGHRVLLLTGPAGCGKTACVRALAEDMTVVVKEWINPSSVYTNNSNWESRPWVPGDQVSESGAATLFREYVSRVNKYGSVTTVTTNPSNRDYNGQLLLVEDLPNVFYREPALLQDIIRRYVLCGRTPAVFIMSDAPQLEHSSTRLFPPNFCSAVGVTIIQFNSVATTLMTKALSEVCRRHDVPVSTELITCITEAASGDLRSATNALQFSLDFSDTTKNILLAPSKKKSRRKMANTDDISPAVATSTNAKDSALPLFRALGKVLYCKRSDSPAAPLPPHLRQEERAPATADPEVLLDTCYLTPPTFAAFLHQNYTPFMKSVAGASTALQYLCDADLILSQWADGEKLWSYGSVAARGVMHATGVDSGSEVSKISTFRPLVSPAFNDVTRTASGFLERVRSKFPTGSLHDLTSIILPYSSIIDPYKFGGLASELGRMAESGRVKQLQCHFSEHSREESVSEPIDYDDTIEEVSD</sequence>
<proteinExistence type="inferred from homology"/>
<protein>
    <submittedName>
        <fullName evidence="10">Cell cycle checkpoint protein RAD17-like isoform X1</fullName>
    </submittedName>
</protein>
<dbReference type="GO" id="GO:0006281">
    <property type="term" value="P:DNA repair"/>
    <property type="evidence" value="ECO:0007669"/>
    <property type="project" value="InterPro"/>
</dbReference>
<dbReference type="CTD" id="5884"/>
<keyword evidence="5" id="KW-0067">ATP-binding</keyword>
<dbReference type="OrthoDB" id="10265971at2759"/>
<comment type="similarity">
    <text evidence="2">Belongs to the rad17/RAD24 family.</text>
</comment>
<keyword evidence="3" id="KW-0547">Nucleotide-binding</keyword>
<evidence type="ECO:0000256" key="4">
    <source>
        <dbReference type="ARBA" id="ARBA00022763"/>
    </source>
</evidence>
<evidence type="ECO:0000256" key="1">
    <source>
        <dbReference type="ARBA" id="ARBA00004123"/>
    </source>
</evidence>
<dbReference type="Gene3D" id="3.40.50.300">
    <property type="entry name" value="P-loop containing nucleotide triphosphate hydrolases"/>
    <property type="match status" value="1"/>
</dbReference>
<feature type="compositionally biased region" description="Acidic residues" evidence="8">
    <location>
        <begin position="548"/>
        <end position="559"/>
    </location>
</feature>
<dbReference type="GO" id="GO:0003689">
    <property type="term" value="F:DNA clamp loader activity"/>
    <property type="evidence" value="ECO:0007669"/>
    <property type="project" value="TreeGrafter"/>
</dbReference>
<evidence type="ECO:0000313" key="9">
    <source>
        <dbReference type="Proteomes" id="UP000694843"/>
    </source>
</evidence>
<evidence type="ECO:0000256" key="8">
    <source>
        <dbReference type="SAM" id="MobiDB-lite"/>
    </source>
</evidence>
<accession>A0A979FQS7</accession>
<reference evidence="10" key="1">
    <citation type="submission" date="2025-08" db="UniProtKB">
        <authorList>
            <consortium name="RefSeq"/>
        </authorList>
    </citation>
    <scope>IDENTIFICATION</scope>
    <source>
        <tissue evidence="10">Whole organism</tissue>
    </source>
</reference>
<organism evidence="9 10">
    <name type="scientific">Hyalella azteca</name>
    <name type="common">Amphipod</name>
    <dbReference type="NCBI Taxonomy" id="294128"/>
    <lineage>
        <taxon>Eukaryota</taxon>
        <taxon>Metazoa</taxon>
        <taxon>Ecdysozoa</taxon>
        <taxon>Arthropoda</taxon>
        <taxon>Crustacea</taxon>
        <taxon>Multicrustacea</taxon>
        <taxon>Malacostraca</taxon>
        <taxon>Eumalacostraca</taxon>
        <taxon>Peracarida</taxon>
        <taxon>Amphipoda</taxon>
        <taxon>Senticaudata</taxon>
        <taxon>Talitrida</taxon>
        <taxon>Talitroidea</taxon>
        <taxon>Hyalellidae</taxon>
        <taxon>Hyalella</taxon>
    </lineage>
</organism>
<keyword evidence="7" id="KW-0131">Cell cycle</keyword>
<name>A0A979FQS7_HYAAZ</name>
<feature type="region of interest" description="Disordered" evidence="8">
    <location>
        <begin position="1"/>
        <end position="33"/>
    </location>
</feature>
<comment type="subcellular location">
    <subcellularLocation>
        <location evidence="1">Nucleus</location>
    </subcellularLocation>
</comment>
<evidence type="ECO:0000256" key="7">
    <source>
        <dbReference type="ARBA" id="ARBA00023306"/>
    </source>
</evidence>
<dbReference type="InterPro" id="IPR027417">
    <property type="entry name" value="P-loop_NTPase"/>
</dbReference>
<dbReference type="PANTHER" id="PTHR12172:SF0">
    <property type="entry name" value="CELL CYCLE CHECKPOINT PROTEIN RAD17"/>
    <property type="match status" value="1"/>
</dbReference>
<dbReference type="RefSeq" id="XP_047738836.1">
    <property type="nucleotide sequence ID" value="XM_047882880.1"/>
</dbReference>
<dbReference type="Pfam" id="PF03215">
    <property type="entry name" value="Rad17"/>
    <property type="match status" value="1"/>
</dbReference>
<dbReference type="Proteomes" id="UP000694843">
    <property type="component" value="Unplaced"/>
</dbReference>
<evidence type="ECO:0000256" key="3">
    <source>
        <dbReference type="ARBA" id="ARBA00022741"/>
    </source>
</evidence>
<dbReference type="OMA" id="YNCLKMA"/>
<dbReference type="InterPro" id="IPR004582">
    <property type="entry name" value="Checkpoint_prot_Rad17_Rad24"/>
</dbReference>
<keyword evidence="9" id="KW-1185">Reference proteome</keyword>
<dbReference type="PANTHER" id="PTHR12172">
    <property type="entry name" value="CELL CYCLE CHECKPOINT PROTEIN RAD17"/>
    <property type="match status" value="1"/>
</dbReference>
<dbReference type="SUPFAM" id="SSF52540">
    <property type="entry name" value="P-loop containing nucleoside triphosphate hydrolases"/>
    <property type="match status" value="1"/>
</dbReference>
<evidence type="ECO:0000256" key="6">
    <source>
        <dbReference type="ARBA" id="ARBA00023242"/>
    </source>
</evidence>
<dbReference type="GO" id="GO:0003682">
    <property type="term" value="F:chromatin binding"/>
    <property type="evidence" value="ECO:0007669"/>
    <property type="project" value="TreeGrafter"/>
</dbReference>
<evidence type="ECO:0000313" key="10">
    <source>
        <dbReference type="RefSeq" id="XP_047738836.1"/>
    </source>
</evidence>
<dbReference type="Gene3D" id="1.10.8.60">
    <property type="match status" value="1"/>
</dbReference>
<dbReference type="AlphaFoldDB" id="A0A979FQS7"/>
<dbReference type="GO" id="GO:0033314">
    <property type="term" value="P:mitotic DNA replication checkpoint signaling"/>
    <property type="evidence" value="ECO:0007669"/>
    <property type="project" value="TreeGrafter"/>
</dbReference>
<dbReference type="GeneID" id="108674759"/>
<feature type="region of interest" description="Disordered" evidence="8">
    <location>
        <begin position="537"/>
        <end position="559"/>
    </location>
</feature>
<keyword evidence="4" id="KW-0227">DNA damage</keyword>